<name>A0ABR0EH67_ZASCE</name>
<organism evidence="2 3">
    <name type="scientific">Zasmidium cellare</name>
    <name type="common">Wine cellar mold</name>
    <name type="synonym">Racodium cellare</name>
    <dbReference type="NCBI Taxonomy" id="395010"/>
    <lineage>
        <taxon>Eukaryota</taxon>
        <taxon>Fungi</taxon>
        <taxon>Dikarya</taxon>
        <taxon>Ascomycota</taxon>
        <taxon>Pezizomycotina</taxon>
        <taxon>Dothideomycetes</taxon>
        <taxon>Dothideomycetidae</taxon>
        <taxon>Mycosphaerellales</taxon>
        <taxon>Mycosphaerellaceae</taxon>
        <taxon>Zasmidium</taxon>
    </lineage>
</organism>
<dbReference type="EMBL" id="JAXOVC010000006">
    <property type="protein sequence ID" value="KAK4500840.1"/>
    <property type="molecule type" value="Genomic_DNA"/>
</dbReference>
<evidence type="ECO:0000313" key="2">
    <source>
        <dbReference type="EMBL" id="KAK4500840.1"/>
    </source>
</evidence>
<reference evidence="2 3" key="1">
    <citation type="journal article" date="2023" name="G3 (Bethesda)">
        <title>A chromosome-level genome assembly of Zasmidium syzygii isolated from banana leaves.</title>
        <authorList>
            <person name="van Westerhoven A.C."/>
            <person name="Mehrabi R."/>
            <person name="Talebi R."/>
            <person name="Steentjes M.B.F."/>
            <person name="Corcolon B."/>
            <person name="Chong P.A."/>
            <person name="Kema G.H.J."/>
            <person name="Seidl M.F."/>
        </authorList>
    </citation>
    <scope>NUCLEOTIDE SEQUENCE [LARGE SCALE GENOMIC DNA]</scope>
    <source>
        <strain evidence="2 3">P124</strain>
    </source>
</reference>
<sequence length="287" mass="32613">MSLGSTKILMQSHFHNQPSSKPNNMKLPTLFKVVRSLTTSTKNKTNDRPPTYHTTGQPIYEHSDYGVVECLAQRKSMLNDVVSSYSRLQKEYQALPLHLRRDLHTPANEELVYAAAILEPDPKNIWAEISPHGNDELRPVTKDWYTSIGQLLHDMSHKDIDRFSRDYITNLLDRVDAEVTRFAKVQQMVDYIEQSASPEPSTTIEIILDEWNDAMKDIIHGSFVSLAVADAVKVSQQPTDVPAPCFNGRGVVEYFQISIDQPLWPSANDVVRGGKPRPAPRWRDFTL</sequence>
<evidence type="ECO:0000313" key="3">
    <source>
        <dbReference type="Proteomes" id="UP001305779"/>
    </source>
</evidence>
<proteinExistence type="predicted"/>
<gene>
    <name evidence="2" type="ORF">PRZ48_009032</name>
</gene>
<feature type="region of interest" description="Disordered" evidence="1">
    <location>
        <begin position="39"/>
        <end position="58"/>
    </location>
</feature>
<accession>A0ABR0EH67</accession>
<dbReference type="Proteomes" id="UP001305779">
    <property type="component" value="Unassembled WGS sequence"/>
</dbReference>
<protein>
    <submittedName>
        <fullName evidence="2">Uncharacterized protein</fullName>
    </submittedName>
</protein>
<evidence type="ECO:0000256" key="1">
    <source>
        <dbReference type="SAM" id="MobiDB-lite"/>
    </source>
</evidence>
<comment type="caution">
    <text evidence="2">The sequence shown here is derived from an EMBL/GenBank/DDBJ whole genome shotgun (WGS) entry which is preliminary data.</text>
</comment>
<keyword evidence="3" id="KW-1185">Reference proteome</keyword>